<dbReference type="InterPro" id="IPR011701">
    <property type="entry name" value="MFS"/>
</dbReference>
<feature type="transmembrane region" description="Helical" evidence="6">
    <location>
        <begin position="202"/>
        <end position="225"/>
    </location>
</feature>
<evidence type="ECO:0000256" key="5">
    <source>
        <dbReference type="ARBA" id="ARBA00023136"/>
    </source>
</evidence>
<dbReference type="Proteomes" id="UP000000390">
    <property type="component" value="Chromosome"/>
</dbReference>
<dbReference type="HOGENOM" id="CLU_001265_5_14_2"/>
<evidence type="ECO:0000313" key="11">
    <source>
        <dbReference type="Proteomes" id="UP000011645"/>
    </source>
</evidence>
<feature type="transmembrane region" description="Helical" evidence="6">
    <location>
        <begin position="337"/>
        <end position="357"/>
    </location>
</feature>
<dbReference type="EMBL" id="CP002062">
    <property type="protein sequence ID" value="ADJ15874.1"/>
    <property type="molecule type" value="Genomic_DNA"/>
</dbReference>
<organism evidence="8 10">
    <name type="scientific">Halalkalicoccus jeotgali (strain DSM 18796 / CECT 7217 / JCM 14584 / KCTC 4019 / B3)</name>
    <dbReference type="NCBI Taxonomy" id="795797"/>
    <lineage>
        <taxon>Archaea</taxon>
        <taxon>Methanobacteriati</taxon>
        <taxon>Methanobacteriota</taxon>
        <taxon>Stenosarchaea group</taxon>
        <taxon>Halobacteria</taxon>
        <taxon>Halobacteriales</taxon>
        <taxon>Halococcaceae</taxon>
        <taxon>Halalkalicoccus</taxon>
    </lineage>
</organism>
<feature type="transmembrane region" description="Helical" evidence="6">
    <location>
        <begin position="98"/>
        <end position="121"/>
    </location>
</feature>
<evidence type="ECO:0000313" key="8">
    <source>
        <dbReference type="EMBL" id="ADJ15874.1"/>
    </source>
</evidence>
<dbReference type="EMBL" id="AOHV01000024">
    <property type="protein sequence ID" value="ELY37970.1"/>
    <property type="molecule type" value="Genomic_DNA"/>
</dbReference>
<protein>
    <submittedName>
        <fullName evidence="8">Major facilitator superfamily MFS_1</fullName>
    </submittedName>
    <submittedName>
        <fullName evidence="9">Major facilitator superfamily protein</fullName>
    </submittedName>
</protein>
<feature type="transmembrane region" description="Helical" evidence="6">
    <location>
        <begin position="245"/>
        <end position="265"/>
    </location>
</feature>
<dbReference type="PANTHER" id="PTHR43124:SF3">
    <property type="entry name" value="CHLORAMPHENICOL EFFLUX PUMP RV0191"/>
    <property type="match status" value="1"/>
</dbReference>
<evidence type="ECO:0000259" key="7">
    <source>
        <dbReference type="PROSITE" id="PS50850"/>
    </source>
</evidence>
<dbReference type="STRING" id="795797.HacjB3_12465"/>
<comment type="subcellular location">
    <subcellularLocation>
        <location evidence="1">Cell membrane</location>
        <topology evidence="1">Multi-pass membrane protein</topology>
    </subcellularLocation>
</comment>
<feature type="transmembrane region" description="Helical" evidence="6">
    <location>
        <begin position="133"/>
        <end position="155"/>
    </location>
</feature>
<feature type="domain" description="Major facilitator superfamily (MFS) profile" evidence="7">
    <location>
        <begin position="8"/>
        <end position="390"/>
    </location>
</feature>
<dbReference type="KEGG" id="hje:HacjB3_12465"/>
<dbReference type="GO" id="GO:0005886">
    <property type="term" value="C:plasma membrane"/>
    <property type="evidence" value="ECO:0007669"/>
    <property type="project" value="UniProtKB-SubCell"/>
</dbReference>
<dbReference type="GeneID" id="9420307"/>
<evidence type="ECO:0000256" key="2">
    <source>
        <dbReference type="ARBA" id="ARBA00022475"/>
    </source>
</evidence>
<feature type="transmembrane region" description="Helical" evidence="6">
    <location>
        <begin position="277"/>
        <end position="292"/>
    </location>
</feature>
<gene>
    <name evidence="8" type="ordered locus">HacjB3_12465</name>
    <name evidence="9" type="ORF">C497_07659</name>
</gene>
<name>D8J6S1_HALJB</name>
<dbReference type="OrthoDB" id="29061at2157"/>
<keyword evidence="2" id="KW-1003">Cell membrane</keyword>
<dbReference type="Proteomes" id="UP000011645">
    <property type="component" value="Unassembled WGS sequence"/>
</dbReference>
<keyword evidence="3 6" id="KW-0812">Transmembrane</keyword>
<dbReference type="CDD" id="cd17325">
    <property type="entry name" value="MFS_MdtG_SLC18_like"/>
    <property type="match status" value="1"/>
</dbReference>
<dbReference type="PATRIC" id="fig|795797.18.peg.2496"/>
<sequence length="390" mass="40698">MRWEYRNTVLALCTAAFFATMVARLVISPVVPLIVEEFGTSSGTIGLALSGMWAAYALSQFPSGILADRYGERRVILTAVFVTAAASAALALSPSMAAFGLFAVLLGAGAGLHYVVATTLLTRIFSNTGRAIGLHVTGSPIAGLSAPVLAAAVGARYGWRVALVLGTVAAVPVGLVFAWRVRETEPQHPERPLREQFEPRTLVELLSRPAIAYTTVLAVIAAFTWQATASFLPTFLIARHGYSTALAGLLFSLYFVAHGVFAPTIGSLSDRFGRDPTLAATLAVGILAYPLLVVGPSLSVVVAGVVLAGIAMSWSAPLQDRYIVRLSEGETNRGFGLVRTVYMLLGALGSVVTGTLADLAGWGVAYGALGVLLALAVGSLAVVRLRGLAL</sequence>
<feature type="transmembrane region" description="Helical" evidence="6">
    <location>
        <begin position="363"/>
        <end position="383"/>
    </location>
</feature>
<reference evidence="9 11" key="2">
    <citation type="journal article" date="2014" name="PLoS Genet.">
        <title>Phylogenetically driven sequencing of extremely halophilic archaea reveals strategies for static and dynamic osmo-response.</title>
        <authorList>
            <person name="Becker E.A."/>
            <person name="Seitzer P.M."/>
            <person name="Tritt A."/>
            <person name="Larsen D."/>
            <person name="Krusor M."/>
            <person name="Yao A.I."/>
            <person name="Wu D."/>
            <person name="Madern D."/>
            <person name="Eisen J.A."/>
            <person name="Darling A.E."/>
            <person name="Facciotti M.T."/>
        </authorList>
    </citation>
    <scope>NUCLEOTIDE SEQUENCE [LARGE SCALE GENOMIC DNA]</scope>
    <source>
        <strain evidence="9">B3</strain>
        <strain evidence="11">DSM 18796 / CECT 7217 / JCM 14584 / KCTC 4019 / B3</strain>
    </source>
</reference>
<evidence type="ECO:0000313" key="10">
    <source>
        <dbReference type="Proteomes" id="UP000000390"/>
    </source>
</evidence>
<keyword evidence="11" id="KW-1185">Reference proteome</keyword>
<reference evidence="8 10" key="1">
    <citation type="journal article" date="2010" name="J. Bacteriol.">
        <title>Complete genome sequence of Halalkalicoccus jeotgali B3(T), an extremely halophilic archaeon.</title>
        <authorList>
            <person name="Roh S.W."/>
            <person name="Nam Y.D."/>
            <person name="Nam S.H."/>
            <person name="Choi S.H."/>
            <person name="Park H.S."/>
            <person name="Bae J.W."/>
        </authorList>
    </citation>
    <scope>NUCLEOTIDE SEQUENCE [LARGE SCALE GENOMIC DNA]</scope>
    <source>
        <strain evidence="8">B3</strain>
        <strain evidence="10">DSM 18796 / CECT 7217 / JCM 14584 / KCTC 4019 / B3</strain>
    </source>
</reference>
<evidence type="ECO:0000313" key="9">
    <source>
        <dbReference type="EMBL" id="ELY37970.1"/>
    </source>
</evidence>
<dbReference type="InterPro" id="IPR020846">
    <property type="entry name" value="MFS_dom"/>
</dbReference>
<feature type="transmembrane region" description="Helical" evidence="6">
    <location>
        <begin position="161"/>
        <end position="181"/>
    </location>
</feature>
<dbReference type="GO" id="GO:0022857">
    <property type="term" value="F:transmembrane transporter activity"/>
    <property type="evidence" value="ECO:0007669"/>
    <property type="project" value="InterPro"/>
</dbReference>
<keyword evidence="5 6" id="KW-0472">Membrane</keyword>
<feature type="transmembrane region" description="Helical" evidence="6">
    <location>
        <begin position="75"/>
        <end position="92"/>
    </location>
</feature>
<evidence type="ECO:0000256" key="6">
    <source>
        <dbReference type="SAM" id="Phobius"/>
    </source>
</evidence>
<evidence type="ECO:0000256" key="1">
    <source>
        <dbReference type="ARBA" id="ARBA00004651"/>
    </source>
</evidence>
<evidence type="ECO:0000256" key="3">
    <source>
        <dbReference type="ARBA" id="ARBA00022692"/>
    </source>
</evidence>
<dbReference type="PANTHER" id="PTHR43124">
    <property type="entry name" value="PURINE EFFLUX PUMP PBUE"/>
    <property type="match status" value="1"/>
</dbReference>
<feature type="transmembrane region" description="Helical" evidence="6">
    <location>
        <begin position="40"/>
        <end position="59"/>
    </location>
</feature>
<dbReference type="SUPFAM" id="SSF103473">
    <property type="entry name" value="MFS general substrate transporter"/>
    <property type="match status" value="1"/>
</dbReference>
<dbReference type="RefSeq" id="WP_008415744.1">
    <property type="nucleotide sequence ID" value="NC_014297.1"/>
</dbReference>
<keyword evidence="4 6" id="KW-1133">Transmembrane helix</keyword>
<dbReference type="AlphaFoldDB" id="D8J6S1"/>
<dbReference type="eggNOG" id="arCOG00134">
    <property type="taxonomic scope" value="Archaea"/>
</dbReference>
<dbReference type="InterPro" id="IPR036259">
    <property type="entry name" value="MFS_trans_sf"/>
</dbReference>
<feature type="transmembrane region" description="Helical" evidence="6">
    <location>
        <begin position="298"/>
        <end position="316"/>
    </location>
</feature>
<dbReference type="Pfam" id="PF07690">
    <property type="entry name" value="MFS_1"/>
    <property type="match status" value="1"/>
</dbReference>
<dbReference type="PROSITE" id="PS50850">
    <property type="entry name" value="MFS"/>
    <property type="match status" value="1"/>
</dbReference>
<evidence type="ECO:0000256" key="4">
    <source>
        <dbReference type="ARBA" id="ARBA00022989"/>
    </source>
</evidence>
<proteinExistence type="predicted"/>
<dbReference type="Gene3D" id="1.20.1250.20">
    <property type="entry name" value="MFS general substrate transporter like domains"/>
    <property type="match status" value="2"/>
</dbReference>
<dbReference type="InterPro" id="IPR050189">
    <property type="entry name" value="MFS_Efflux_Transporters"/>
</dbReference>
<accession>D8J6S1</accession>